<dbReference type="Pfam" id="PF00014">
    <property type="entry name" value="Kunitz_BPTI"/>
    <property type="match status" value="1"/>
</dbReference>
<dbReference type="PROSITE" id="PS50279">
    <property type="entry name" value="BPTI_KUNITZ_2"/>
    <property type="match status" value="1"/>
</dbReference>
<dbReference type="InterPro" id="IPR050098">
    <property type="entry name" value="TFPI/VKTCI-like"/>
</dbReference>
<evidence type="ECO:0000256" key="4">
    <source>
        <dbReference type="ARBA" id="ARBA00022690"/>
    </source>
</evidence>
<accession>A0A0Q9WJH6</accession>
<keyword evidence="5" id="KW-0722">Serine protease inhibitor</keyword>
<keyword evidence="12" id="KW-1185">Reference proteome</keyword>
<dbReference type="InterPro" id="IPR002223">
    <property type="entry name" value="Kunitz_BPTI"/>
</dbReference>
<dbReference type="Proteomes" id="UP000008792">
    <property type="component" value="Unassembled WGS sequence"/>
</dbReference>
<dbReference type="SMR" id="A0A0Q9WJH6"/>
<dbReference type="Gene3D" id="4.10.410.10">
    <property type="entry name" value="Pancreatic trypsin inhibitor Kunitz domain"/>
    <property type="match status" value="1"/>
</dbReference>
<dbReference type="InterPro" id="IPR036880">
    <property type="entry name" value="Kunitz_BPTI_sf"/>
</dbReference>
<keyword evidence="8" id="KW-1203">Blood coagulation cascade inhibiting toxin</keyword>
<dbReference type="PANTHER" id="PTHR10083:SF376">
    <property type="entry name" value="SERINE PEPTIDASE INHIBITOR, KUNITZ TYPE, 3"/>
    <property type="match status" value="1"/>
</dbReference>
<dbReference type="SUPFAM" id="SSF57362">
    <property type="entry name" value="BPTI-like"/>
    <property type="match status" value="1"/>
</dbReference>
<evidence type="ECO:0000256" key="5">
    <source>
        <dbReference type="ARBA" id="ARBA00022900"/>
    </source>
</evidence>
<feature type="domain" description="BPTI/Kunitz inhibitor" evidence="10">
    <location>
        <begin position="25"/>
        <end position="81"/>
    </location>
</feature>
<reference evidence="11 12" key="1">
    <citation type="journal article" date="2007" name="Nature">
        <title>Evolution of genes and genomes on the Drosophila phylogeny.</title>
        <authorList>
            <consortium name="Drosophila 12 Genomes Consortium"/>
            <person name="Clark A.G."/>
            <person name="Eisen M.B."/>
            <person name="Smith D.R."/>
            <person name="Bergman C.M."/>
            <person name="Oliver B."/>
            <person name="Markow T.A."/>
            <person name="Kaufman T.C."/>
            <person name="Kellis M."/>
            <person name="Gelbart W."/>
            <person name="Iyer V.N."/>
            <person name="Pollard D.A."/>
            <person name="Sackton T.B."/>
            <person name="Larracuente A.M."/>
            <person name="Singh N.D."/>
            <person name="Abad J.P."/>
            <person name="Abt D.N."/>
            <person name="Adryan B."/>
            <person name="Aguade M."/>
            <person name="Akashi H."/>
            <person name="Anderson W.W."/>
            <person name="Aquadro C.F."/>
            <person name="Ardell D.H."/>
            <person name="Arguello R."/>
            <person name="Artieri C.G."/>
            <person name="Barbash D.A."/>
            <person name="Barker D."/>
            <person name="Barsanti P."/>
            <person name="Batterham P."/>
            <person name="Batzoglou S."/>
            <person name="Begun D."/>
            <person name="Bhutkar A."/>
            <person name="Blanco E."/>
            <person name="Bosak S.A."/>
            <person name="Bradley R.K."/>
            <person name="Brand A.D."/>
            <person name="Brent M.R."/>
            <person name="Brooks A.N."/>
            <person name="Brown R.H."/>
            <person name="Butlin R.K."/>
            <person name="Caggese C."/>
            <person name="Calvi B.R."/>
            <person name="Bernardo de Carvalho A."/>
            <person name="Caspi A."/>
            <person name="Castrezana S."/>
            <person name="Celniker S.E."/>
            <person name="Chang J.L."/>
            <person name="Chapple C."/>
            <person name="Chatterji S."/>
            <person name="Chinwalla A."/>
            <person name="Civetta A."/>
            <person name="Clifton S.W."/>
            <person name="Comeron J.M."/>
            <person name="Costello J.C."/>
            <person name="Coyne J.A."/>
            <person name="Daub J."/>
            <person name="David R.G."/>
            <person name="Delcher A.L."/>
            <person name="Delehaunty K."/>
            <person name="Do C.B."/>
            <person name="Ebling H."/>
            <person name="Edwards K."/>
            <person name="Eickbush T."/>
            <person name="Evans J.D."/>
            <person name="Filipski A."/>
            <person name="Findeiss S."/>
            <person name="Freyhult E."/>
            <person name="Fulton L."/>
            <person name="Fulton R."/>
            <person name="Garcia A.C."/>
            <person name="Gardiner A."/>
            <person name="Garfield D.A."/>
            <person name="Garvin B.E."/>
            <person name="Gibson G."/>
            <person name="Gilbert D."/>
            <person name="Gnerre S."/>
            <person name="Godfrey J."/>
            <person name="Good R."/>
            <person name="Gotea V."/>
            <person name="Gravely B."/>
            <person name="Greenberg A.J."/>
            <person name="Griffiths-Jones S."/>
            <person name="Gross S."/>
            <person name="Guigo R."/>
            <person name="Gustafson E.A."/>
            <person name="Haerty W."/>
            <person name="Hahn M.W."/>
            <person name="Halligan D.L."/>
            <person name="Halpern A.L."/>
            <person name="Halter G.M."/>
            <person name="Han M.V."/>
            <person name="Heger A."/>
            <person name="Hillier L."/>
            <person name="Hinrichs A.S."/>
            <person name="Holmes I."/>
            <person name="Hoskins R.A."/>
            <person name="Hubisz M.J."/>
            <person name="Hultmark D."/>
            <person name="Huntley M.A."/>
            <person name="Jaffe D.B."/>
            <person name="Jagadeeshan S."/>
            <person name="Jeck W.R."/>
            <person name="Johnson J."/>
            <person name="Jones C.D."/>
            <person name="Jordan W.C."/>
            <person name="Karpen G.H."/>
            <person name="Kataoka E."/>
            <person name="Keightley P.D."/>
            <person name="Kheradpour P."/>
            <person name="Kirkness E.F."/>
            <person name="Koerich L.B."/>
            <person name="Kristiansen K."/>
            <person name="Kudrna D."/>
            <person name="Kulathinal R.J."/>
            <person name="Kumar S."/>
            <person name="Kwok R."/>
            <person name="Lander E."/>
            <person name="Langley C.H."/>
            <person name="Lapoint R."/>
            <person name="Lazzaro B.P."/>
            <person name="Lee S.J."/>
            <person name="Levesque L."/>
            <person name="Li R."/>
            <person name="Lin C.F."/>
            <person name="Lin M.F."/>
            <person name="Lindblad-Toh K."/>
            <person name="Llopart A."/>
            <person name="Long M."/>
            <person name="Low L."/>
            <person name="Lozovsky E."/>
            <person name="Lu J."/>
            <person name="Luo M."/>
            <person name="Machado C.A."/>
            <person name="Makalowski W."/>
            <person name="Marzo M."/>
            <person name="Matsuda M."/>
            <person name="Matzkin L."/>
            <person name="McAllister B."/>
            <person name="McBride C.S."/>
            <person name="McKernan B."/>
            <person name="McKernan K."/>
            <person name="Mendez-Lago M."/>
            <person name="Minx P."/>
            <person name="Mollenhauer M.U."/>
            <person name="Montooth K."/>
            <person name="Mount S.M."/>
            <person name="Mu X."/>
            <person name="Myers E."/>
            <person name="Negre B."/>
            <person name="Newfeld S."/>
            <person name="Nielsen R."/>
            <person name="Noor M.A."/>
            <person name="O'Grady P."/>
            <person name="Pachter L."/>
            <person name="Papaceit M."/>
            <person name="Parisi M.J."/>
            <person name="Parisi M."/>
            <person name="Parts L."/>
            <person name="Pedersen J.S."/>
            <person name="Pesole G."/>
            <person name="Phillippy A.M."/>
            <person name="Ponting C.P."/>
            <person name="Pop M."/>
            <person name="Porcelli D."/>
            <person name="Powell J.R."/>
            <person name="Prohaska S."/>
            <person name="Pruitt K."/>
            <person name="Puig M."/>
            <person name="Quesneville H."/>
            <person name="Ram K.R."/>
            <person name="Rand D."/>
            <person name="Rasmussen M.D."/>
            <person name="Reed L.K."/>
            <person name="Reenan R."/>
            <person name="Reily A."/>
            <person name="Remington K.A."/>
            <person name="Rieger T.T."/>
            <person name="Ritchie M.G."/>
            <person name="Robin C."/>
            <person name="Rogers Y.H."/>
            <person name="Rohde C."/>
            <person name="Rozas J."/>
            <person name="Rubenfield M.J."/>
            <person name="Ruiz A."/>
            <person name="Russo S."/>
            <person name="Salzberg S.L."/>
            <person name="Sanchez-Gracia A."/>
            <person name="Saranga D.J."/>
            <person name="Sato H."/>
            <person name="Schaeffer S.W."/>
            <person name="Schatz M.C."/>
            <person name="Schlenke T."/>
            <person name="Schwartz R."/>
            <person name="Segarra C."/>
            <person name="Singh R.S."/>
            <person name="Sirot L."/>
            <person name="Sirota M."/>
            <person name="Sisneros N.B."/>
            <person name="Smith C.D."/>
            <person name="Smith T.F."/>
            <person name="Spieth J."/>
            <person name="Stage D.E."/>
            <person name="Stark A."/>
            <person name="Stephan W."/>
            <person name="Strausberg R.L."/>
            <person name="Strempel S."/>
            <person name="Sturgill D."/>
            <person name="Sutton G."/>
            <person name="Sutton G.G."/>
            <person name="Tao W."/>
            <person name="Teichmann S."/>
            <person name="Tobari Y.N."/>
            <person name="Tomimura Y."/>
            <person name="Tsolas J.M."/>
            <person name="Valente V.L."/>
            <person name="Venter E."/>
            <person name="Venter J.C."/>
            <person name="Vicario S."/>
            <person name="Vieira F.G."/>
            <person name="Vilella A.J."/>
            <person name="Villasante A."/>
            <person name="Walenz B."/>
            <person name="Wang J."/>
            <person name="Wasserman M."/>
            <person name="Watts T."/>
            <person name="Wilson D."/>
            <person name="Wilson R.K."/>
            <person name="Wing R.A."/>
            <person name="Wolfner M.F."/>
            <person name="Wong A."/>
            <person name="Wong G.K."/>
            <person name="Wu C.I."/>
            <person name="Wu G."/>
            <person name="Yamamoto D."/>
            <person name="Yang H.P."/>
            <person name="Yang S.P."/>
            <person name="Yorke J.A."/>
            <person name="Yoshida K."/>
            <person name="Zdobnov E."/>
            <person name="Zhang P."/>
            <person name="Zhang Y."/>
            <person name="Zimin A.V."/>
            <person name="Baldwin J."/>
            <person name="Abdouelleil A."/>
            <person name="Abdulkadir J."/>
            <person name="Abebe A."/>
            <person name="Abera B."/>
            <person name="Abreu J."/>
            <person name="Acer S.C."/>
            <person name="Aftuck L."/>
            <person name="Alexander A."/>
            <person name="An P."/>
            <person name="Anderson E."/>
            <person name="Anderson S."/>
            <person name="Arachi H."/>
            <person name="Azer M."/>
            <person name="Bachantsang P."/>
            <person name="Barry A."/>
            <person name="Bayul T."/>
            <person name="Berlin A."/>
            <person name="Bessette D."/>
            <person name="Bloom T."/>
            <person name="Blye J."/>
            <person name="Boguslavskiy L."/>
            <person name="Bonnet C."/>
            <person name="Boukhgalter B."/>
            <person name="Bourzgui I."/>
            <person name="Brown A."/>
            <person name="Cahill P."/>
            <person name="Channer S."/>
            <person name="Cheshatsang Y."/>
            <person name="Chuda L."/>
            <person name="Citroen M."/>
            <person name="Collymore A."/>
            <person name="Cooke P."/>
            <person name="Costello M."/>
            <person name="D'Aco K."/>
            <person name="Daza R."/>
            <person name="De Haan G."/>
            <person name="DeGray S."/>
            <person name="DeMaso C."/>
            <person name="Dhargay N."/>
            <person name="Dooley K."/>
            <person name="Dooley E."/>
            <person name="Doricent M."/>
            <person name="Dorje P."/>
            <person name="Dorjee K."/>
            <person name="Dupes A."/>
            <person name="Elong R."/>
            <person name="Falk J."/>
            <person name="Farina A."/>
            <person name="Faro S."/>
            <person name="Ferguson D."/>
            <person name="Fisher S."/>
            <person name="Foley C.D."/>
            <person name="Franke A."/>
            <person name="Friedrich D."/>
            <person name="Gadbois L."/>
            <person name="Gearin G."/>
            <person name="Gearin C.R."/>
            <person name="Giannoukos G."/>
            <person name="Goode T."/>
            <person name="Graham J."/>
            <person name="Grandbois E."/>
            <person name="Grewal S."/>
            <person name="Gyaltsen K."/>
            <person name="Hafez N."/>
            <person name="Hagos B."/>
            <person name="Hall J."/>
            <person name="Henson C."/>
            <person name="Hollinger A."/>
            <person name="Honan T."/>
            <person name="Huard M.D."/>
            <person name="Hughes L."/>
            <person name="Hurhula B."/>
            <person name="Husby M.E."/>
            <person name="Kamat A."/>
            <person name="Kanga B."/>
            <person name="Kashin S."/>
            <person name="Khazanovich D."/>
            <person name="Kisner P."/>
            <person name="Lance K."/>
            <person name="Lara M."/>
            <person name="Lee W."/>
            <person name="Lennon N."/>
            <person name="Letendre F."/>
            <person name="LeVine R."/>
            <person name="Lipovsky A."/>
            <person name="Liu X."/>
            <person name="Liu J."/>
            <person name="Liu S."/>
            <person name="Lokyitsang T."/>
            <person name="Lokyitsang Y."/>
            <person name="Lubonja R."/>
            <person name="Lui A."/>
            <person name="MacDonald P."/>
            <person name="Magnisalis V."/>
            <person name="Maru K."/>
            <person name="Matthews C."/>
            <person name="McCusker W."/>
            <person name="McDonough S."/>
            <person name="Mehta T."/>
            <person name="Meldrim J."/>
            <person name="Meneus L."/>
            <person name="Mihai O."/>
            <person name="Mihalev A."/>
            <person name="Mihova T."/>
            <person name="Mittelman R."/>
            <person name="Mlenga V."/>
            <person name="Montmayeur A."/>
            <person name="Mulrain L."/>
            <person name="Navidi A."/>
            <person name="Naylor J."/>
            <person name="Negash T."/>
            <person name="Nguyen T."/>
            <person name="Nguyen N."/>
            <person name="Nicol R."/>
            <person name="Norbu C."/>
            <person name="Norbu N."/>
            <person name="Novod N."/>
            <person name="O'Neill B."/>
            <person name="Osman S."/>
            <person name="Markiewicz E."/>
            <person name="Oyono O.L."/>
            <person name="Patti C."/>
            <person name="Phunkhang P."/>
            <person name="Pierre F."/>
            <person name="Priest M."/>
            <person name="Raghuraman S."/>
            <person name="Rege F."/>
            <person name="Reyes R."/>
            <person name="Rise C."/>
            <person name="Rogov P."/>
            <person name="Ross K."/>
            <person name="Ryan E."/>
            <person name="Settipalli S."/>
            <person name="Shea T."/>
            <person name="Sherpa N."/>
            <person name="Shi L."/>
            <person name="Shih D."/>
            <person name="Sparrow T."/>
            <person name="Spaulding J."/>
            <person name="Stalker J."/>
            <person name="Stange-Thomann N."/>
            <person name="Stavropoulos S."/>
            <person name="Stone C."/>
            <person name="Strader C."/>
            <person name="Tesfaye S."/>
            <person name="Thomson T."/>
            <person name="Thoulutsang Y."/>
            <person name="Thoulutsang D."/>
            <person name="Topham K."/>
            <person name="Topping I."/>
            <person name="Tsamla T."/>
            <person name="Vassiliev H."/>
            <person name="Vo A."/>
            <person name="Wangchuk T."/>
            <person name="Wangdi T."/>
            <person name="Weiand M."/>
            <person name="Wilkinson J."/>
            <person name="Wilson A."/>
            <person name="Yadav S."/>
            <person name="Young G."/>
            <person name="Yu Q."/>
            <person name="Zembek L."/>
            <person name="Zhong D."/>
            <person name="Zimmer A."/>
            <person name="Zwirko Z."/>
            <person name="Jaffe D.B."/>
            <person name="Alvarez P."/>
            <person name="Brockman W."/>
            <person name="Butler J."/>
            <person name="Chin C."/>
            <person name="Gnerre S."/>
            <person name="Grabherr M."/>
            <person name="Kleber M."/>
            <person name="Mauceli E."/>
            <person name="MacCallum I."/>
        </authorList>
    </citation>
    <scope>NUCLEOTIDE SEQUENCE [LARGE SCALE GENOMIC DNA]</scope>
    <source>
        <strain evidence="12">Tucson 15010-1051.87</strain>
    </source>
</reference>
<evidence type="ECO:0000313" key="11">
    <source>
        <dbReference type="EMBL" id="KRF81793.1"/>
    </source>
</evidence>
<dbReference type="SMART" id="SM00131">
    <property type="entry name" value="KU"/>
    <property type="match status" value="1"/>
</dbReference>
<evidence type="ECO:0000313" key="12">
    <source>
        <dbReference type="Proteomes" id="UP000008792"/>
    </source>
</evidence>
<dbReference type="GO" id="GO:0090729">
    <property type="term" value="F:toxin activity"/>
    <property type="evidence" value="ECO:0007669"/>
    <property type="project" value="UniProtKB-KW"/>
</dbReference>
<evidence type="ECO:0000256" key="3">
    <source>
        <dbReference type="ARBA" id="ARBA00022656"/>
    </source>
</evidence>
<evidence type="ECO:0000256" key="6">
    <source>
        <dbReference type="ARBA" id="ARBA00023157"/>
    </source>
</evidence>
<sequence>MKLILYFSILVACMGSSLALKHADCGLPHAKDGFDDGIVCLARGNRWSYDAVSNKCTVFVYGSCGGNANNFFTQQDCENKCLE</sequence>
<feature type="signal peptide" evidence="9">
    <location>
        <begin position="1"/>
        <end position="19"/>
    </location>
</feature>
<dbReference type="InParanoid" id="A0A0Q9WJH6"/>
<evidence type="ECO:0000256" key="9">
    <source>
        <dbReference type="SAM" id="SignalP"/>
    </source>
</evidence>
<dbReference type="PANTHER" id="PTHR10083">
    <property type="entry name" value="KUNITZ-TYPE PROTEASE INHIBITOR-RELATED"/>
    <property type="match status" value="1"/>
</dbReference>
<dbReference type="AlphaFoldDB" id="A0A0Q9WJH6"/>
<keyword evidence="2" id="KW-0964">Secreted</keyword>
<evidence type="ECO:0000256" key="1">
    <source>
        <dbReference type="ARBA" id="ARBA00004613"/>
    </source>
</evidence>
<evidence type="ECO:0000259" key="10">
    <source>
        <dbReference type="PROSITE" id="PS50279"/>
    </source>
</evidence>
<keyword evidence="3" id="KW-0800">Toxin</keyword>
<organism evidence="11 12">
    <name type="scientific">Drosophila virilis</name>
    <name type="common">Fruit fly</name>
    <dbReference type="NCBI Taxonomy" id="7244"/>
    <lineage>
        <taxon>Eukaryota</taxon>
        <taxon>Metazoa</taxon>
        <taxon>Ecdysozoa</taxon>
        <taxon>Arthropoda</taxon>
        <taxon>Hexapoda</taxon>
        <taxon>Insecta</taxon>
        <taxon>Pterygota</taxon>
        <taxon>Neoptera</taxon>
        <taxon>Endopterygota</taxon>
        <taxon>Diptera</taxon>
        <taxon>Brachycera</taxon>
        <taxon>Muscomorpha</taxon>
        <taxon>Ephydroidea</taxon>
        <taxon>Drosophilidae</taxon>
        <taxon>Drosophila</taxon>
    </lineage>
</organism>
<protein>
    <recommendedName>
        <fullName evidence="10">BPTI/Kunitz inhibitor domain-containing protein</fullName>
    </recommendedName>
</protein>
<dbReference type="OrthoDB" id="4473401at2759"/>
<keyword evidence="7" id="KW-1199">Hemostasis impairing toxin</keyword>
<evidence type="ECO:0000256" key="2">
    <source>
        <dbReference type="ARBA" id="ARBA00022525"/>
    </source>
</evidence>
<evidence type="ECO:0000256" key="7">
    <source>
        <dbReference type="ARBA" id="ARBA00023240"/>
    </source>
</evidence>
<evidence type="ECO:0000256" key="8">
    <source>
        <dbReference type="ARBA" id="ARBA00034146"/>
    </source>
</evidence>
<dbReference type="PRINTS" id="PR00759">
    <property type="entry name" value="BASICPTASE"/>
</dbReference>
<gene>
    <name evidence="11" type="primary">Dvir\GJ25823</name>
    <name evidence="11" type="ORF">Dvir_GJ25823</name>
</gene>
<dbReference type="EMBL" id="CH940649">
    <property type="protein sequence ID" value="KRF81793.1"/>
    <property type="molecule type" value="Genomic_DNA"/>
</dbReference>
<dbReference type="GO" id="GO:0004867">
    <property type="term" value="F:serine-type endopeptidase inhibitor activity"/>
    <property type="evidence" value="ECO:0007669"/>
    <property type="project" value="UniProtKB-KW"/>
</dbReference>
<comment type="subcellular location">
    <subcellularLocation>
        <location evidence="1">Secreted</location>
    </subcellularLocation>
</comment>
<name>A0A0Q9WJH6_DROVI</name>
<feature type="chain" id="PRO_5006386837" description="BPTI/Kunitz inhibitor domain-containing protein" evidence="9">
    <location>
        <begin position="20"/>
        <end position="83"/>
    </location>
</feature>
<keyword evidence="6" id="KW-1015">Disulfide bond</keyword>
<keyword evidence="9" id="KW-0732">Signal</keyword>
<keyword evidence="4" id="KW-0646">Protease inhibitor</keyword>
<dbReference type="GO" id="GO:0005615">
    <property type="term" value="C:extracellular space"/>
    <property type="evidence" value="ECO:0007669"/>
    <property type="project" value="TreeGrafter"/>
</dbReference>
<proteinExistence type="predicted"/>